<accession>A0AAN6Z1I6</accession>
<gene>
    <name evidence="2" type="ORF">N657DRAFT_492048</name>
</gene>
<dbReference type="Proteomes" id="UP001302602">
    <property type="component" value="Unassembled WGS sequence"/>
</dbReference>
<keyword evidence="3" id="KW-1185">Reference proteome</keyword>
<sequence length="74" mass="8232">MHTFPPALLLPLLLLSLFSLGSRSIWHGVRKGLHNMRGSFLGSIQRPPGVQMAGLKEVHTYVIITNNGLRSWVL</sequence>
<feature type="chain" id="PRO_5042915711" evidence="1">
    <location>
        <begin position="25"/>
        <end position="74"/>
    </location>
</feature>
<reference evidence="2" key="2">
    <citation type="submission" date="2023-05" db="EMBL/GenBank/DDBJ databases">
        <authorList>
            <consortium name="Lawrence Berkeley National Laboratory"/>
            <person name="Steindorff A."/>
            <person name="Hensen N."/>
            <person name="Bonometti L."/>
            <person name="Westerberg I."/>
            <person name="Brannstrom I.O."/>
            <person name="Guillou S."/>
            <person name="Cros-Aarteil S."/>
            <person name="Calhoun S."/>
            <person name="Haridas S."/>
            <person name="Kuo A."/>
            <person name="Mondo S."/>
            <person name="Pangilinan J."/>
            <person name="Riley R."/>
            <person name="Labutti K."/>
            <person name="Andreopoulos B."/>
            <person name="Lipzen A."/>
            <person name="Chen C."/>
            <person name="Yanf M."/>
            <person name="Daum C."/>
            <person name="Ng V."/>
            <person name="Clum A."/>
            <person name="Ohm R."/>
            <person name="Martin F."/>
            <person name="Silar P."/>
            <person name="Natvig D."/>
            <person name="Lalanne C."/>
            <person name="Gautier V."/>
            <person name="Ament-Velasquez S.L."/>
            <person name="Kruys A."/>
            <person name="Hutchinson M.I."/>
            <person name="Powell A.J."/>
            <person name="Barry K."/>
            <person name="Miller A.N."/>
            <person name="Grigoriev I.V."/>
            <person name="Debuchy R."/>
            <person name="Gladieux P."/>
            <person name="Thoren M.H."/>
            <person name="Johannesson H."/>
        </authorList>
    </citation>
    <scope>NUCLEOTIDE SEQUENCE</scope>
    <source>
        <strain evidence="2">CBS 731.68</strain>
    </source>
</reference>
<dbReference type="EMBL" id="MU853231">
    <property type="protein sequence ID" value="KAK4122135.1"/>
    <property type="molecule type" value="Genomic_DNA"/>
</dbReference>
<comment type="caution">
    <text evidence="2">The sequence shown here is derived from an EMBL/GenBank/DDBJ whole genome shotgun (WGS) entry which is preliminary data.</text>
</comment>
<organism evidence="2 3">
    <name type="scientific">Parathielavia appendiculata</name>
    <dbReference type="NCBI Taxonomy" id="2587402"/>
    <lineage>
        <taxon>Eukaryota</taxon>
        <taxon>Fungi</taxon>
        <taxon>Dikarya</taxon>
        <taxon>Ascomycota</taxon>
        <taxon>Pezizomycotina</taxon>
        <taxon>Sordariomycetes</taxon>
        <taxon>Sordariomycetidae</taxon>
        <taxon>Sordariales</taxon>
        <taxon>Chaetomiaceae</taxon>
        <taxon>Parathielavia</taxon>
    </lineage>
</organism>
<dbReference type="AlphaFoldDB" id="A0AAN6Z1I6"/>
<keyword evidence="1" id="KW-0732">Signal</keyword>
<dbReference type="RefSeq" id="XP_062645906.1">
    <property type="nucleotide sequence ID" value="XM_062787631.1"/>
</dbReference>
<proteinExistence type="predicted"/>
<evidence type="ECO:0000313" key="2">
    <source>
        <dbReference type="EMBL" id="KAK4122135.1"/>
    </source>
</evidence>
<evidence type="ECO:0000256" key="1">
    <source>
        <dbReference type="SAM" id="SignalP"/>
    </source>
</evidence>
<evidence type="ECO:0000313" key="3">
    <source>
        <dbReference type="Proteomes" id="UP001302602"/>
    </source>
</evidence>
<reference evidence="2" key="1">
    <citation type="journal article" date="2023" name="Mol. Phylogenet. Evol.">
        <title>Genome-scale phylogeny and comparative genomics of the fungal order Sordariales.</title>
        <authorList>
            <person name="Hensen N."/>
            <person name="Bonometti L."/>
            <person name="Westerberg I."/>
            <person name="Brannstrom I.O."/>
            <person name="Guillou S."/>
            <person name="Cros-Aarteil S."/>
            <person name="Calhoun S."/>
            <person name="Haridas S."/>
            <person name="Kuo A."/>
            <person name="Mondo S."/>
            <person name="Pangilinan J."/>
            <person name="Riley R."/>
            <person name="LaButti K."/>
            <person name="Andreopoulos B."/>
            <person name="Lipzen A."/>
            <person name="Chen C."/>
            <person name="Yan M."/>
            <person name="Daum C."/>
            <person name="Ng V."/>
            <person name="Clum A."/>
            <person name="Steindorff A."/>
            <person name="Ohm R.A."/>
            <person name="Martin F."/>
            <person name="Silar P."/>
            <person name="Natvig D.O."/>
            <person name="Lalanne C."/>
            <person name="Gautier V."/>
            <person name="Ament-Velasquez S.L."/>
            <person name="Kruys A."/>
            <person name="Hutchinson M.I."/>
            <person name="Powell A.J."/>
            <person name="Barry K."/>
            <person name="Miller A.N."/>
            <person name="Grigoriev I.V."/>
            <person name="Debuchy R."/>
            <person name="Gladieux P."/>
            <person name="Hiltunen Thoren M."/>
            <person name="Johannesson H."/>
        </authorList>
    </citation>
    <scope>NUCLEOTIDE SEQUENCE</scope>
    <source>
        <strain evidence="2">CBS 731.68</strain>
    </source>
</reference>
<dbReference type="GeneID" id="87824401"/>
<feature type="signal peptide" evidence="1">
    <location>
        <begin position="1"/>
        <end position="24"/>
    </location>
</feature>
<name>A0AAN6Z1I6_9PEZI</name>
<protein>
    <submittedName>
        <fullName evidence="2">Uncharacterized protein</fullName>
    </submittedName>
</protein>